<gene>
    <name evidence="3" type="ORF">K7C98_08565</name>
</gene>
<keyword evidence="1" id="KW-0472">Membrane</keyword>
<feature type="transmembrane region" description="Helical" evidence="1">
    <location>
        <begin position="353"/>
        <end position="375"/>
    </location>
</feature>
<feature type="transmembrane region" description="Helical" evidence="1">
    <location>
        <begin position="439"/>
        <end position="462"/>
    </location>
</feature>
<dbReference type="EMBL" id="JAIRAU010000005">
    <property type="protein sequence ID" value="MBZ5709313.1"/>
    <property type="molecule type" value="Genomic_DNA"/>
</dbReference>
<keyword evidence="1" id="KW-1133">Transmembrane helix</keyword>
<proteinExistence type="predicted"/>
<feature type="signal peptide" evidence="2">
    <location>
        <begin position="1"/>
        <end position="28"/>
    </location>
</feature>
<protein>
    <recommendedName>
        <fullName evidence="5">PEGA domain-containing protein</fullName>
    </recommendedName>
</protein>
<dbReference type="Proteomes" id="UP001139031">
    <property type="component" value="Unassembled WGS sequence"/>
</dbReference>
<evidence type="ECO:0000256" key="2">
    <source>
        <dbReference type="SAM" id="SignalP"/>
    </source>
</evidence>
<keyword evidence="1" id="KW-0812">Transmembrane</keyword>
<keyword evidence="4" id="KW-1185">Reference proteome</keyword>
<evidence type="ECO:0000313" key="4">
    <source>
        <dbReference type="Proteomes" id="UP001139031"/>
    </source>
</evidence>
<reference evidence="3" key="1">
    <citation type="submission" date="2021-08" db="EMBL/GenBank/DDBJ databases">
        <authorList>
            <person name="Stevens D.C."/>
        </authorList>
    </citation>
    <scope>NUCLEOTIDE SEQUENCE</scope>
    <source>
        <strain evidence="3">DSM 53165</strain>
    </source>
</reference>
<evidence type="ECO:0000256" key="1">
    <source>
        <dbReference type="SAM" id="Phobius"/>
    </source>
</evidence>
<evidence type="ECO:0008006" key="5">
    <source>
        <dbReference type="Google" id="ProtNLM"/>
    </source>
</evidence>
<feature type="chain" id="PRO_5046701181" description="PEGA domain-containing protein" evidence="2">
    <location>
        <begin position="29"/>
        <end position="482"/>
    </location>
</feature>
<accession>A0ABS7TM68</accession>
<comment type="caution">
    <text evidence="3">The sequence shown here is derived from an EMBL/GenBank/DDBJ whole genome shotgun (WGS) entry which is preliminary data.</text>
</comment>
<feature type="transmembrane region" description="Helical" evidence="1">
    <location>
        <begin position="382"/>
        <end position="402"/>
    </location>
</feature>
<keyword evidence="2" id="KW-0732">Signal</keyword>
<name>A0ABS7TM68_9BACT</name>
<evidence type="ECO:0000313" key="3">
    <source>
        <dbReference type="EMBL" id="MBZ5709313.1"/>
    </source>
</evidence>
<dbReference type="RefSeq" id="WP_224191090.1">
    <property type="nucleotide sequence ID" value="NZ_JAIRAU010000005.1"/>
</dbReference>
<sequence>MPNFRSRLSRAGIALVTALSLGSSSVQAAEPAANNPEEARRFEEARQRYADDQYLPAAELFEALHHDTGNSLYLYYAGLAREGAGHDAHAALHWRRALSAGLDETFAAKAQGRLDQVKARTTAFTLTVTPAPLTDGASLELRYRGAGERRPLVVTQGDLPLHLEPGDWTATLTAKHPGFESLAVPLSVARGTPQLAQAFELRPIEHPATFELGPEEAVRAGIVLTLRDPDNLAPERRETLSNARFTAPLRAGVWNYTLEAPGHRSQSGTLTVGPGAPPLTIMLAPATPTPPMTSDALLAPPMRRRLALGYGIASIVPAVAGVTLTALAAKTDVPADPNGNLAENSLKPVNDRFLGGGLLLGTTVGLWTGTVLTALPLRRRAWYFVVGAGGALAVGGLAWNLGTYAAFRDEHFTDGGQGSPCDLCGSLSPEEWKRDRSHLLASTLVLGLGAGLLLTAATNLIIARRRPSLALRPAPTGFSIRF</sequence>
<organism evidence="3 4">
    <name type="scientific">Nannocystis pusilla</name>
    <dbReference type="NCBI Taxonomy" id="889268"/>
    <lineage>
        <taxon>Bacteria</taxon>
        <taxon>Pseudomonadati</taxon>
        <taxon>Myxococcota</taxon>
        <taxon>Polyangia</taxon>
        <taxon>Nannocystales</taxon>
        <taxon>Nannocystaceae</taxon>
        <taxon>Nannocystis</taxon>
    </lineage>
</organism>